<protein>
    <recommendedName>
        <fullName evidence="3">histidine kinase</fullName>
        <ecNumber evidence="3">2.7.13.3</ecNumber>
    </recommendedName>
</protein>
<accession>A0A0D7DXJ3</accession>
<keyword evidence="6" id="KW-0808">Transferase</keyword>
<feature type="domain" description="HAMP" evidence="13">
    <location>
        <begin position="143"/>
        <end position="196"/>
    </location>
</feature>
<dbReference type="CDD" id="cd06225">
    <property type="entry name" value="HAMP"/>
    <property type="match status" value="1"/>
</dbReference>
<dbReference type="PATRIC" id="fig|1076.23.peg.4047"/>
<gene>
    <name evidence="14" type="ORF">OO17_28565</name>
</gene>
<dbReference type="GO" id="GO:0000155">
    <property type="term" value="F:phosphorelay sensor kinase activity"/>
    <property type="evidence" value="ECO:0007669"/>
    <property type="project" value="TreeGrafter"/>
</dbReference>
<evidence type="ECO:0000256" key="5">
    <source>
        <dbReference type="ARBA" id="ARBA00022553"/>
    </source>
</evidence>
<dbReference type="SMART" id="SM00304">
    <property type="entry name" value="HAMP"/>
    <property type="match status" value="1"/>
</dbReference>
<evidence type="ECO:0000256" key="7">
    <source>
        <dbReference type="ARBA" id="ARBA00022741"/>
    </source>
</evidence>
<evidence type="ECO:0000313" key="15">
    <source>
        <dbReference type="Proteomes" id="UP000032515"/>
    </source>
</evidence>
<organism evidence="14 15">
    <name type="scientific">Rhodopseudomonas palustris</name>
    <dbReference type="NCBI Taxonomy" id="1076"/>
    <lineage>
        <taxon>Bacteria</taxon>
        <taxon>Pseudomonadati</taxon>
        <taxon>Pseudomonadota</taxon>
        <taxon>Alphaproteobacteria</taxon>
        <taxon>Hyphomicrobiales</taxon>
        <taxon>Nitrobacteraceae</taxon>
        <taxon>Rhodopseudomonas</taxon>
    </lineage>
</organism>
<feature type="transmembrane region" description="Helical" evidence="12">
    <location>
        <begin position="16"/>
        <end position="37"/>
    </location>
</feature>
<keyword evidence="10" id="KW-0902">Two-component regulatory system</keyword>
<dbReference type="GO" id="GO:0005524">
    <property type="term" value="F:ATP binding"/>
    <property type="evidence" value="ECO:0007669"/>
    <property type="project" value="UniProtKB-KW"/>
</dbReference>
<dbReference type="EC" id="2.7.13.3" evidence="3"/>
<evidence type="ECO:0000313" key="14">
    <source>
        <dbReference type="EMBL" id="KIZ33303.1"/>
    </source>
</evidence>
<keyword evidence="12" id="KW-1133">Transmembrane helix</keyword>
<evidence type="ECO:0000256" key="9">
    <source>
        <dbReference type="ARBA" id="ARBA00022840"/>
    </source>
</evidence>
<feature type="transmembrane region" description="Helical" evidence="12">
    <location>
        <begin position="114"/>
        <end position="137"/>
    </location>
</feature>
<dbReference type="EMBL" id="JXXE01000759">
    <property type="protein sequence ID" value="KIZ33303.1"/>
    <property type="molecule type" value="Genomic_DNA"/>
</dbReference>
<dbReference type="PANTHER" id="PTHR45528">
    <property type="entry name" value="SENSOR HISTIDINE KINASE CPXA"/>
    <property type="match status" value="1"/>
</dbReference>
<evidence type="ECO:0000256" key="3">
    <source>
        <dbReference type="ARBA" id="ARBA00012438"/>
    </source>
</evidence>
<dbReference type="AlphaFoldDB" id="A0A0D7DXJ3"/>
<evidence type="ECO:0000259" key="13">
    <source>
        <dbReference type="PROSITE" id="PS50885"/>
    </source>
</evidence>
<dbReference type="Pfam" id="PF00672">
    <property type="entry name" value="HAMP"/>
    <property type="match status" value="1"/>
</dbReference>
<keyword evidence="7" id="KW-0547">Nucleotide-binding</keyword>
<evidence type="ECO:0000256" key="8">
    <source>
        <dbReference type="ARBA" id="ARBA00022777"/>
    </source>
</evidence>
<evidence type="ECO:0000256" key="10">
    <source>
        <dbReference type="ARBA" id="ARBA00023012"/>
    </source>
</evidence>
<keyword evidence="11 12" id="KW-0472">Membrane</keyword>
<keyword evidence="9" id="KW-0067">ATP-binding</keyword>
<dbReference type="RefSeq" id="WP_044418495.1">
    <property type="nucleotide sequence ID" value="NZ_JXXE01000759.1"/>
</dbReference>
<comment type="caution">
    <text evidence="14">The sequence shown here is derived from an EMBL/GenBank/DDBJ whole genome shotgun (WGS) entry which is preliminary data.</text>
</comment>
<dbReference type="InterPro" id="IPR050398">
    <property type="entry name" value="HssS/ArlS-like"/>
</dbReference>
<keyword evidence="8 14" id="KW-0418">Kinase</keyword>
<dbReference type="PROSITE" id="PS50885">
    <property type="entry name" value="HAMP"/>
    <property type="match status" value="1"/>
</dbReference>
<reference evidence="14 15" key="1">
    <citation type="submission" date="2014-11" db="EMBL/GenBank/DDBJ databases">
        <title>Genomics and ecophysiology of heterotrophic nitrogen fixing bacteria isolated from estuarine surface water.</title>
        <authorList>
            <person name="Bentzon-Tilia M."/>
            <person name="Severin I."/>
            <person name="Hansen L.H."/>
            <person name="Riemann L."/>
        </authorList>
    </citation>
    <scope>NUCLEOTIDE SEQUENCE [LARGE SCALE GENOMIC DNA]</scope>
    <source>
        <strain evidence="14 15">BAL398</strain>
    </source>
</reference>
<evidence type="ECO:0000256" key="12">
    <source>
        <dbReference type="SAM" id="Phobius"/>
    </source>
</evidence>
<evidence type="ECO:0000256" key="1">
    <source>
        <dbReference type="ARBA" id="ARBA00000085"/>
    </source>
</evidence>
<dbReference type="GO" id="GO:0005886">
    <property type="term" value="C:plasma membrane"/>
    <property type="evidence" value="ECO:0007669"/>
    <property type="project" value="UniProtKB-SubCell"/>
</dbReference>
<evidence type="ECO:0000256" key="6">
    <source>
        <dbReference type="ARBA" id="ARBA00022679"/>
    </source>
</evidence>
<dbReference type="OrthoDB" id="8136211at2"/>
<dbReference type="PANTHER" id="PTHR45528:SF1">
    <property type="entry name" value="SENSOR HISTIDINE KINASE CPXA"/>
    <property type="match status" value="1"/>
</dbReference>
<evidence type="ECO:0000256" key="4">
    <source>
        <dbReference type="ARBA" id="ARBA00022475"/>
    </source>
</evidence>
<evidence type="ECO:0000256" key="11">
    <source>
        <dbReference type="ARBA" id="ARBA00023136"/>
    </source>
</evidence>
<dbReference type="Gene3D" id="6.10.340.10">
    <property type="match status" value="1"/>
</dbReference>
<proteinExistence type="predicted"/>
<evidence type="ECO:0000256" key="2">
    <source>
        <dbReference type="ARBA" id="ARBA00004651"/>
    </source>
</evidence>
<sequence>MQFDLSNRSLAQKISILVLGITLVVSLAIGGVGQLVLQNVAANQAKHTSSVASLDRLIGQGGAMLSPVRAADGRIVGMLVMQQDAGAAVIPASFDGQGLVVKAAETVVAPEADYALGAAHVMLLLAGIAVFAVVALVGTRISRGLLAPLGELEKDIDRLAQGDTSVRIHATNRTDEIGRIARSVAKIQESLVELARLKTQRVVAGGTNLMNNLKELWGDLKGAVRNAKEMIASDGQTIGQNLAQMWRNWLHTGLGIPSRA</sequence>
<comment type="subcellular location">
    <subcellularLocation>
        <location evidence="2">Cell membrane</location>
        <topology evidence="2">Multi-pass membrane protein</topology>
    </subcellularLocation>
</comment>
<keyword evidence="4" id="KW-1003">Cell membrane</keyword>
<comment type="catalytic activity">
    <reaction evidence="1">
        <text>ATP + protein L-histidine = ADP + protein N-phospho-L-histidine.</text>
        <dbReference type="EC" id="2.7.13.3"/>
    </reaction>
</comment>
<name>A0A0D7DXJ3_RHOPL</name>
<dbReference type="InterPro" id="IPR003660">
    <property type="entry name" value="HAMP_dom"/>
</dbReference>
<keyword evidence="12" id="KW-0812">Transmembrane</keyword>
<keyword evidence="5" id="KW-0597">Phosphoprotein</keyword>
<dbReference type="Proteomes" id="UP000032515">
    <property type="component" value="Unassembled WGS sequence"/>
</dbReference>
<dbReference type="SUPFAM" id="SSF158472">
    <property type="entry name" value="HAMP domain-like"/>
    <property type="match status" value="1"/>
</dbReference>